<feature type="signal peptide" evidence="1">
    <location>
        <begin position="1"/>
        <end position="20"/>
    </location>
</feature>
<organism evidence="3 4">
    <name type="scientific">Pontibacter aquaedesilientis</name>
    <dbReference type="NCBI Taxonomy" id="2766980"/>
    <lineage>
        <taxon>Bacteria</taxon>
        <taxon>Pseudomonadati</taxon>
        <taxon>Bacteroidota</taxon>
        <taxon>Cytophagia</taxon>
        <taxon>Cytophagales</taxon>
        <taxon>Hymenobacteraceae</taxon>
        <taxon>Pontibacter</taxon>
    </lineage>
</organism>
<feature type="domain" description="Secretion system C-terminal sorting" evidence="2">
    <location>
        <begin position="534"/>
        <end position="599"/>
    </location>
</feature>
<reference evidence="3 4" key="1">
    <citation type="submission" date="2020-09" db="EMBL/GenBank/DDBJ databases">
        <title>Genome sequencing and assembly of Pontibacter sp.</title>
        <authorList>
            <person name="Chhetri G."/>
        </authorList>
    </citation>
    <scope>NUCLEOTIDE SEQUENCE [LARGE SCALE GENOMIC DNA]</scope>
    <source>
        <strain evidence="3 4">JH31</strain>
    </source>
</reference>
<gene>
    <name evidence="3" type="ORF">H9Q13_16865</name>
</gene>
<dbReference type="Pfam" id="PF18962">
    <property type="entry name" value="Por_Secre_tail"/>
    <property type="match status" value="1"/>
</dbReference>
<accession>A0ABR7XKP0</accession>
<dbReference type="EMBL" id="JACXAJ010000011">
    <property type="protein sequence ID" value="MBD1398845.1"/>
    <property type="molecule type" value="Genomic_DNA"/>
</dbReference>
<comment type="caution">
    <text evidence="3">The sequence shown here is derived from an EMBL/GenBank/DDBJ whole genome shotgun (WGS) entry which is preliminary data.</text>
</comment>
<dbReference type="RefSeq" id="WP_191184977.1">
    <property type="nucleotide sequence ID" value="NZ_JACXAJ010000011.1"/>
</dbReference>
<evidence type="ECO:0000259" key="2">
    <source>
        <dbReference type="Pfam" id="PF18962"/>
    </source>
</evidence>
<evidence type="ECO:0000256" key="1">
    <source>
        <dbReference type="SAM" id="SignalP"/>
    </source>
</evidence>
<evidence type="ECO:0000313" key="4">
    <source>
        <dbReference type="Proteomes" id="UP000625551"/>
    </source>
</evidence>
<sequence length="604" mass="67452">MSKKLALTVVCFCCSMVAMAQVMLMPLQQDLQRQFQAPVKQQLRLQQTPLTLPFFDDFSATSITPDPARWINGGVYVSSRFALRPITRQAASFDGLNANGQAYGSSSAGPADTLTSQPIKLQGLSPADSVYLSFYWQSGGLGDVPDRTSNNSRFLQLEFKDNTGVWRPVWQQAGLGNATDFAQVFVALREQRFFHDNFQFRFRSEGSRNGLLDVWNLDYVEMDRNRRKGQNTTRDIGISRSVSPLLNGYTAMPARQFLANPTLYLSKEVTASVNNLGTMPGAIAWRGFVKRAGAVVADTFLREQGLLPGQVRQFEIKGSPRISNLNLSNEGFVLQHGFLLDTKEPNALQRANDSTLRSTQFADYFAYDDGTAEGGFSYVSSSSATQVAQRFDLSLPDQVRAFRVHFPLVGSTLRNTSVTFKIWADENGIPGRTLHEQSFQVQYTEGLNTFYEVQLSEPVAVDGSFYIGWSQPGTTFLNVGFDRNHSASGRRFLFSNVTGWQEDTSLEGAVMLRPVMSGQALGIEEIPEAERVQVYPNPSRGVLYFKGEYLHFSMFDITGREIFRQKASMGQVPVQLPQLAPGLYTIRITTDKHIFTTKLFLIKP</sequence>
<name>A0ABR7XKP0_9BACT</name>
<protein>
    <submittedName>
        <fullName evidence="3">T9SS type A sorting domain-containing protein</fullName>
    </submittedName>
</protein>
<dbReference type="InterPro" id="IPR026444">
    <property type="entry name" value="Secre_tail"/>
</dbReference>
<dbReference type="NCBIfam" id="TIGR04183">
    <property type="entry name" value="Por_Secre_tail"/>
    <property type="match status" value="1"/>
</dbReference>
<dbReference type="Proteomes" id="UP000625551">
    <property type="component" value="Unassembled WGS sequence"/>
</dbReference>
<feature type="chain" id="PRO_5047130594" evidence="1">
    <location>
        <begin position="21"/>
        <end position="604"/>
    </location>
</feature>
<keyword evidence="4" id="KW-1185">Reference proteome</keyword>
<keyword evidence="1" id="KW-0732">Signal</keyword>
<proteinExistence type="predicted"/>
<evidence type="ECO:0000313" key="3">
    <source>
        <dbReference type="EMBL" id="MBD1398845.1"/>
    </source>
</evidence>